<organism evidence="2 3">
    <name type="scientific">Pseudidiomarina sediminum</name>
    <dbReference type="NCBI Taxonomy" id="431675"/>
    <lineage>
        <taxon>Bacteria</taxon>
        <taxon>Pseudomonadati</taxon>
        <taxon>Pseudomonadota</taxon>
        <taxon>Gammaproteobacteria</taxon>
        <taxon>Alteromonadales</taxon>
        <taxon>Idiomarinaceae</taxon>
        <taxon>Pseudidiomarina</taxon>
    </lineage>
</organism>
<feature type="transmembrane region" description="Helical" evidence="1">
    <location>
        <begin position="154"/>
        <end position="177"/>
    </location>
</feature>
<feature type="transmembrane region" description="Helical" evidence="1">
    <location>
        <begin position="269"/>
        <end position="289"/>
    </location>
</feature>
<dbReference type="RefSeq" id="WP_026861122.1">
    <property type="nucleotide sequence ID" value="NZ_PIQE01000001.1"/>
</dbReference>
<dbReference type="Proteomes" id="UP000287022">
    <property type="component" value="Unassembled WGS sequence"/>
</dbReference>
<keyword evidence="1" id="KW-0812">Transmembrane</keyword>
<feature type="transmembrane region" description="Helical" evidence="1">
    <location>
        <begin position="129"/>
        <end position="147"/>
    </location>
</feature>
<feature type="transmembrane region" description="Helical" evidence="1">
    <location>
        <begin position="183"/>
        <end position="201"/>
    </location>
</feature>
<feature type="transmembrane region" description="Helical" evidence="1">
    <location>
        <begin position="103"/>
        <end position="123"/>
    </location>
</feature>
<name>A0A432ZAT1_9GAMM</name>
<feature type="transmembrane region" description="Helical" evidence="1">
    <location>
        <begin position="41"/>
        <end position="65"/>
    </location>
</feature>
<dbReference type="EMBL" id="PIQE01000001">
    <property type="protein sequence ID" value="RUO75066.1"/>
    <property type="molecule type" value="Genomic_DNA"/>
</dbReference>
<feature type="transmembrane region" description="Helical" evidence="1">
    <location>
        <begin position="213"/>
        <end position="236"/>
    </location>
</feature>
<feature type="transmembrane region" description="Helical" evidence="1">
    <location>
        <begin position="242"/>
        <end position="262"/>
    </location>
</feature>
<proteinExistence type="predicted"/>
<sequence>MYTDHDVNAAVSANIISQAQADALRQFVESERATQLQDEEYVRFVSGFNDIFVVIAAGVALAALWSLGNLVGAWLGGALVATTSWGLAEYFTRKRQMALPSIFLLLTCLGGVFLGTVVTLTTLQPESAFGPIAAFALSAIVAIVHWFRFRVPITLAAILATSIGVALSLLVAVFAFSEVVFKLGLFSAGVITFILALRWDRSDVARQTRRADVAFWLHLLAAPLLVHPIFVTLAGATFDAGYLQAGLTILGYAVLAMISLIIDRRALMISALSYVIYVFSKVLASVGLIHEGTAVIGLVIGAGLLLLSVFWHPLRRKLVQRLPQRFAAQVPAAH</sequence>
<feature type="transmembrane region" description="Helical" evidence="1">
    <location>
        <begin position="295"/>
        <end position="314"/>
    </location>
</feature>
<evidence type="ECO:0000313" key="2">
    <source>
        <dbReference type="EMBL" id="RUO75066.1"/>
    </source>
</evidence>
<dbReference type="STRING" id="1122124.GCA_000423165_00017"/>
<accession>A0A432ZAT1</accession>
<evidence type="ECO:0008006" key="4">
    <source>
        <dbReference type="Google" id="ProtNLM"/>
    </source>
</evidence>
<protein>
    <recommendedName>
        <fullName evidence="4">DUF2157 domain-containing protein</fullName>
    </recommendedName>
</protein>
<comment type="caution">
    <text evidence="2">The sequence shown here is derived from an EMBL/GenBank/DDBJ whole genome shotgun (WGS) entry which is preliminary data.</text>
</comment>
<keyword evidence="1" id="KW-1133">Transmembrane helix</keyword>
<feature type="transmembrane region" description="Helical" evidence="1">
    <location>
        <begin position="71"/>
        <end position="91"/>
    </location>
</feature>
<keyword evidence="1" id="KW-0472">Membrane</keyword>
<evidence type="ECO:0000313" key="3">
    <source>
        <dbReference type="Proteomes" id="UP000287022"/>
    </source>
</evidence>
<keyword evidence="3" id="KW-1185">Reference proteome</keyword>
<reference evidence="3" key="1">
    <citation type="journal article" date="2018" name="Front. Microbiol.">
        <title>Genome-Based Analysis Reveals the Taxonomy and Diversity of the Family Idiomarinaceae.</title>
        <authorList>
            <person name="Liu Y."/>
            <person name="Lai Q."/>
            <person name="Shao Z."/>
        </authorList>
    </citation>
    <scope>NUCLEOTIDE SEQUENCE [LARGE SCALE GENOMIC DNA]</scope>
    <source>
        <strain evidence="3">c121</strain>
    </source>
</reference>
<evidence type="ECO:0000256" key="1">
    <source>
        <dbReference type="SAM" id="Phobius"/>
    </source>
</evidence>
<gene>
    <name evidence="2" type="ORF">CWI80_06995</name>
</gene>
<dbReference type="AlphaFoldDB" id="A0A432ZAT1"/>